<evidence type="ECO:0000313" key="1">
    <source>
        <dbReference type="EMBL" id="TFK85379.1"/>
    </source>
</evidence>
<reference evidence="1 2" key="1">
    <citation type="journal article" date="2019" name="Nat. Ecol. Evol.">
        <title>Megaphylogeny resolves global patterns of mushroom evolution.</title>
        <authorList>
            <person name="Varga T."/>
            <person name="Krizsan K."/>
            <person name="Foldi C."/>
            <person name="Dima B."/>
            <person name="Sanchez-Garcia M."/>
            <person name="Sanchez-Ramirez S."/>
            <person name="Szollosi G.J."/>
            <person name="Szarkandi J.G."/>
            <person name="Papp V."/>
            <person name="Albert L."/>
            <person name="Andreopoulos W."/>
            <person name="Angelini C."/>
            <person name="Antonin V."/>
            <person name="Barry K.W."/>
            <person name="Bougher N.L."/>
            <person name="Buchanan P."/>
            <person name="Buyck B."/>
            <person name="Bense V."/>
            <person name="Catcheside P."/>
            <person name="Chovatia M."/>
            <person name="Cooper J."/>
            <person name="Damon W."/>
            <person name="Desjardin D."/>
            <person name="Finy P."/>
            <person name="Geml J."/>
            <person name="Haridas S."/>
            <person name="Hughes K."/>
            <person name="Justo A."/>
            <person name="Karasinski D."/>
            <person name="Kautmanova I."/>
            <person name="Kiss B."/>
            <person name="Kocsube S."/>
            <person name="Kotiranta H."/>
            <person name="LaButti K.M."/>
            <person name="Lechner B.E."/>
            <person name="Liimatainen K."/>
            <person name="Lipzen A."/>
            <person name="Lukacs Z."/>
            <person name="Mihaltcheva S."/>
            <person name="Morgado L.N."/>
            <person name="Niskanen T."/>
            <person name="Noordeloos M.E."/>
            <person name="Ohm R.A."/>
            <person name="Ortiz-Santana B."/>
            <person name="Ovrebo C."/>
            <person name="Racz N."/>
            <person name="Riley R."/>
            <person name="Savchenko A."/>
            <person name="Shiryaev A."/>
            <person name="Soop K."/>
            <person name="Spirin V."/>
            <person name="Szebenyi C."/>
            <person name="Tomsovsky M."/>
            <person name="Tulloss R.E."/>
            <person name="Uehling J."/>
            <person name="Grigoriev I.V."/>
            <person name="Vagvolgyi C."/>
            <person name="Papp T."/>
            <person name="Martin F.M."/>
            <person name="Miettinen O."/>
            <person name="Hibbett D.S."/>
            <person name="Nagy L.G."/>
        </authorList>
    </citation>
    <scope>NUCLEOTIDE SEQUENCE [LARGE SCALE GENOMIC DNA]</scope>
    <source>
        <strain evidence="1 2">HHB13444</strain>
    </source>
</reference>
<gene>
    <name evidence="1" type="ORF">K466DRAFT_189888</name>
</gene>
<keyword evidence="2" id="KW-1185">Reference proteome</keyword>
<dbReference type="Proteomes" id="UP000308197">
    <property type="component" value="Unassembled WGS sequence"/>
</dbReference>
<dbReference type="EMBL" id="ML211256">
    <property type="protein sequence ID" value="TFK85379.1"/>
    <property type="molecule type" value="Genomic_DNA"/>
</dbReference>
<evidence type="ECO:0000313" key="2">
    <source>
        <dbReference type="Proteomes" id="UP000308197"/>
    </source>
</evidence>
<organism evidence="1 2">
    <name type="scientific">Polyporus arcularius HHB13444</name>
    <dbReference type="NCBI Taxonomy" id="1314778"/>
    <lineage>
        <taxon>Eukaryota</taxon>
        <taxon>Fungi</taxon>
        <taxon>Dikarya</taxon>
        <taxon>Basidiomycota</taxon>
        <taxon>Agaricomycotina</taxon>
        <taxon>Agaricomycetes</taxon>
        <taxon>Polyporales</taxon>
        <taxon>Polyporaceae</taxon>
        <taxon>Polyporus</taxon>
    </lineage>
</organism>
<dbReference type="AlphaFoldDB" id="A0A5C3P909"/>
<accession>A0A5C3P909</accession>
<protein>
    <submittedName>
        <fullName evidence="1">Uncharacterized protein</fullName>
    </submittedName>
</protein>
<name>A0A5C3P909_9APHY</name>
<dbReference type="InParanoid" id="A0A5C3P909"/>
<sequence length="111" mass="13037">MYRDDEKPRSPYLWVIGRRSCRSRPGERRRLQYRRWKCRGPPTSTDPTRQQGWPPRWTHLETTLVSIQGSCFVARATDLYLIVLEELPRIEHGVYCVELLLDPLPGISGRS</sequence>
<proteinExistence type="predicted"/>